<gene>
    <name evidence="1" type="ORF">ACOLOM_LOCUS2326</name>
</gene>
<keyword evidence="2" id="KW-1185">Reference proteome</keyword>
<dbReference type="Proteomes" id="UP000789525">
    <property type="component" value="Unassembled WGS sequence"/>
</dbReference>
<name>A0ACA9KRP3_9GLOM</name>
<organism evidence="1 2">
    <name type="scientific">Acaulospora colombiana</name>
    <dbReference type="NCBI Taxonomy" id="27376"/>
    <lineage>
        <taxon>Eukaryota</taxon>
        <taxon>Fungi</taxon>
        <taxon>Fungi incertae sedis</taxon>
        <taxon>Mucoromycota</taxon>
        <taxon>Glomeromycotina</taxon>
        <taxon>Glomeromycetes</taxon>
        <taxon>Diversisporales</taxon>
        <taxon>Acaulosporaceae</taxon>
        <taxon>Acaulospora</taxon>
    </lineage>
</organism>
<dbReference type="EMBL" id="CAJVPT010002957">
    <property type="protein sequence ID" value="CAG8489637.1"/>
    <property type="molecule type" value="Genomic_DNA"/>
</dbReference>
<accession>A0ACA9KRP3</accession>
<comment type="caution">
    <text evidence="1">The sequence shown here is derived from an EMBL/GenBank/DDBJ whole genome shotgun (WGS) entry which is preliminary data.</text>
</comment>
<protein>
    <submittedName>
        <fullName evidence="1">368_t:CDS:1</fullName>
    </submittedName>
</protein>
<sequence>MSFNVAGSERLNSEELNRFLKRRLNDIDSQIDALTAEKVDGSSFFYLTLEGLKVYGIPLGASAKIVNLIKDIQEESPSNRRKYGNDDKRLERFWNSLKDGKVKKHNNDQFLELPMDVYYLLGKDEQGSNISTLFIRECYYHLSDIIFENENIHRWRITGNPGIGKTFFGYYLLYLLSQQCKTVVYHKLDMPPILFSEEGVFRQIKDNIHAFSDYLEHEETWYIVDGRKPMEYLAKTILVCSPQKRHYKNFDKRGTTIRYMPVWSWEEIDACRIRLFSHLSQREVRKLYNKWGGIPRFTLFCALNDSQQDLLQMAINS</sequence>
<reference evidence="1" key="1">
    <citation type="submission" date="2021-06" db="EMBL/GenBank/DDBJ databases">
        <authorList>
            <person name="Kallberg Y."/>
            <person name="Tangrot J."/>
            <person name="Rosling A."/>
        </authorList>
    </citation>
    <scope>NUCLEOTIDE SEQUENCE</scope>
    <source>
        <strain evidence="1">CL356</strain>
    </source>
</reference>
<evidence type="ECO:0000313" key="2">
    <source>
        <dbReference type="Proteomes" id="UP000789525"/>
    </source>
</evidence>
<proteinExistence type="predicted"/>
<evidence type="ECO:0000313" key="1">
    <source>
        <dbReference type="EMBL" id="CAG8489637.1"/>
    </source>
</evidence>